<evidence type="ECO:0000256" key="3">
    <source>
        <dbReference type="ARBA" id="ARBA00022980"/>
    </source>
</evidence>
<dbReference type="RefSeq" id="WP_066785363.1">
    <property type="nucleotide sequence ID" value="NZ_BJVD01000001.1"/>
</dbReference>
<sequence>MSNIISEITKDQLRTDIPAFRAGDTVKIDVKVVEGTRERIQVYEGVVIKRRGGGISETFTVRKISYGVGVERTFPLHTPKIAKLEVTRRGKVRRAKLYYLRNLRGKAARIKEIR</sequence>
<dbReference type="InterPro" id="IPR008991">
    <property type="entry name" value="Translation_prot_SH3-like_sf"/>
</dbReference>
<comment type="function">
    <text evidence="1 6 7">This protein is located at the 30S-50S ribosomal subunit interface and may play a role in the structure and function of the aminoacyl-tRNA binding site.</text>
</comment>
<dbReference type="PIRSF" id="PIRSF002191">
    <property type="entry name" value="Ribosomal_L19"/>
    <property type="match status" value="1"/>
</dbReference>
<dbReference type="AlphaFoldDB" id="A0A143HAH6"/>
<proteinExistence type="inferred from homology"/>
<gene>
    <name evidence="6" type="primary">rplS</name>
    <name evidence="8" type="ORF">ATY39_02520</name>
</gene>
<dbReference type="InterPro" id="IPR001857">
    <property type="entry name" value="Ribosomal_bL19"/>
</dbReference>
<keyword evidence="3 6" id="KW-0689">Ribosomal protein</keyword>
<accession>A0A143HAH6</accession>
<dbReference type="PANTHER" id="PTHR15680:SF9">
    <property type="entry name" value="LARGE RIBOSOMAL SUBUNIT PROTEIN BL19M"/>
    <property type="match status" value="1"/>
</dbReference>
<keyword evidence="4 6" id="KW-0687">Ribonucleoprotein</keyword>
<evidence type="ECO:0000313" key="8">
    <source>
        <dbReference type="EMBL" id="AMW98400.1"/>
    </source>
</evidence>
<dbReference type="PANTHER" id="PTHR15680">
    <property type="entry name" value="RIBOSOMAL PROTEIN L19"/>
    <property type="match status" value="1"/>
</dbReference>
<evidence type="ECO:0000256" key="1">
    <source>
        <dbReference type="ARBA" id="ARBA00002349"/>
    </source>
</evidence>
<dbReference type="GO" id="GO:0022625">
    <property type="term" value="C:cytosolic large ribosomal subunit"/>
    <property type="evidence" value="ECO:0007669"/>
    <property type="project" value="TreeGrafter"/>
</dbReference>
<reference evidence="8 9" key="1">
    <citation type="journal article" date="2016" name="Genome Announc.">
        <title>Whole-Genome Sequence of Rummeliibacillus stabekisii Strain PP9 Isolated from Antarctic Soil.</title>
        <authorList>
            <person name="da Mota F.F."/>
            <person name="Vollu R.E."/>
            <person name="Jurelevicius D."/>
            <person name="Seldin L."/>
        </authorList>
    </citation>
    <scope>NUCLEOTIDE SEQUENCE [LARGE SCALE GENOMIC DNA]</scope>
    <source>
        <strain evidence="8 9">PP9</strain>
    </source>
</reference>
<evidence type="ECO:0000256" key="7">
    <source>
        <dbReference type="RuleBase" id="RU000559"/>
    </source>
</evidence>
<dbReference type="PRINTS" id="PR00061">
    <property type="entry name" value="RIBOSOMALL19"/>
</dbReference>
<comment type="similarity">
    <text evidence="2 6 7">Belongs to the bacterial ribosomal protein bL19 family.</text>
</comment>
<dbReference type="Pfam" id="PF01245">
    <property type="entry name" value="Ribosomal_L19"/>
    <property type="match status" value="1"/>
</dbReference>
<dbReference type="STRING" id="241244.ATY39_02520"/>
<dbReference type="NCBIfam" id="TIGR01024">
    <property type="entry name" value="rplS_bact"/>
    <property type="match status" value="1"/>
</dbReference>
<evidence type="ECO:0000256" key="4">
    <source>
        <dbReference type="ARBA" id="ARBA00023274"/>
    </source>
</evidence>
<dbReference type="InterPro" id="IPR038657">
    <property type="entry name" value="Ribosomal_bL19_sf"/>
</dbReference>
<dbReference type="KEGG" id="rst:ATY39_02520"/>
<dbReference type="Gene3D" id="2.30.30.790">
    <property type="match status" value="1"/>
</dbReference>
<dbReference type="GO" id="GO:0006412">
    <property type="term" value="P:translation"/>
    <property type="evidence" value="ECO:0007669"/>
    <property type="project" value="UniProtKB-UniRule"/>
</dbReference>
<dbReference type="SUPFAM" id="SSF50104">
    <property type="entry name" value="Translation proteins SH3-like domain"/>
    <property type="match status" value="1"/>
</dbReference>
<evidence type="ECO:0000256" key="2">
    <source>
        <dbReference type="ARBA" id="ARBA00005781"/>
    </source>
</evidence>
<dbReference type="OrthoDB" id="9803541at2"/>
<keyword evidence="9" id="KW-1185">Reference proteome</keyword>
<dbReference type="GO" id="GO:0003735">
    <property type="term" value="F:structural constituent of ribosome"/>
    <property type="evidence" value="ECO:0007669"/>
    <property type="project" value="InterPro"/>
</dbReference>
<dbReference type="PROSITE" id="PS01015">
    <property type="entry name" value="RIBOSOMAL_L19"/>
    <property type="match status" value="1"/>
</dbReference>
<organism evidence="8 9">
    <name type="scientific">Rummeliibacillus stabekisii</name>
    <dbReference type="NCBI Taxonomy" id="241244"/>
    <lineage>
        <taxon>Bacteria</taxon>
        <taxon>Bacillati</taxon>
        <taxon>Bacillota</taxon>
        <taxon>Bacilli</taxon>
        <taxon>Bacillales</taxon>
        <taxon>Caryophanaceae</taxon>
        <taxon>Rummeliibacillus</taxon>
    </lineage>
</organism>
<reference evidence="9" key="2">
    <citation type="submission" date="2016-03" db="EMBL/GenBank/DDBJ databases">
        <authorList>
            <person name="Ploux O."/>
        </authorList>
    </citation>
    <scope>NUCLEOTIDE SEQUENCE [LARGE SCALE GENOMIC DNA]</scope>
    <source>
        <strain evidence="9">PP9</strain>
    </source>
</reference>
<evidence type="ECO:0000256" key="5">
    <source>
        <dbReference type="ARBA" id="ARBA00035171"/>
    </source>
</evidence>
<dbReference type="EMBL" id="CP014806">
    <property type="protein sequence ID" value="AMW98400.1"/>
    <property type="molecule type" value="Genomic_DNA"/>
</dbReference>
<protein>
    <recommendedName>
        <fullName evidence="5 6">Large ribosomal subunit protein bL19</fullName>
    </recommendedName>
</protein>
<name>A0A143HAH6_9BACL</name>
<dbReference type="Proteomes" id="UP000076021">
    <property type="component" value="Chromosome"/>
</dbReference>
<evidence type="ECO:0000313" key="9">
    <source>
        <dbReference type="Proteomes" id="UP000076021"/>
    </source>
</evidence>
<dbReference type="FunFam" id="2.30.30.790:FF:000001">
    <property type="entry name" value="50S ribosomal protein L19"/>
    <property type="match status" value="1"/>
</dbReference>
<dbReference type="InterPro" id="IPR018257">
    <property type="entry name" value="Ribosomal_bL19_CS"/>
</dbReference>
<evidence type="ECO:0000256" key="6">
    <source>
        <dbReference type="HAMAP-Rule" id="MF_00402"/>
    </source>
</evidence>
<dbReference type="HAMAP" id="MF_00402">
    <property type="entry name" value="Ribosomal_bL19"/>
    <property type="match status" value="1"/>
</dbReference>